<name>A0A135SLR0_9PEZI</name>
<feature type="transmembrane region" description="Helical" evidence="6">
    <location>
        <begin position="105"/>
        <end position="125"/>
    </location>
</feature>
<keyword evidence="3 6" id="KW-1133">Transmembrane helix</keyword>
<gene>
    <name evidence="8" type="ORF">CSIM01_10696</name>
</gene>
<reference evidence="8 9" key="1">
    <citation type="submission" date="2014-02" db="EMBL/GenBank/DDBJ databases">
        <title>The genome sequence of Colletotrichum simmondsii CBS122122.</title>
        <authorList>
            <person name="Baroncelli R."/>
            <person name="Thon M.R."/>
        </authorList>
    </citation>
    <scope>NUCLEOTIDE SEQUENCE [LARGE SCALE GENOMIC DNA]</scope>
    <source>
        <strain evidence="8 9">CBS122122</strain>
    </source>
</reference>
<dbReference type="GO" id="GO:0016020">
    <property type="term" value="C:membrane"/>
    <property type="evidence" value="ECO:0007669"/>
    <property type="project" value="UniProtKB-SubCell"/>
</dbReference>
<proteinExistence type="predicted"/>
<evidence type="ECO:0000256" key="1">
    <source>
        <dbReference type="ARBA" id="ARBA00004370"/>
    </source>
</evidence>
<comment type="subcellular location">
    <subcellularLocation>
        <location evidence="1">Membrane</location>
    </subcellularLocation>
</comment>
<evidence type="ECO:0000256" key="3">
    <source>
        <dbReference type="ARBA" id="ARBA00022989"/>
    </source>
</evidence>
<feature type="transmembrane region" description="Helical" evidence="6">
    <location>
        <begin position="248"/>
        <end position="269"/>
    </location>
</feature>
<feature type="transmembrane region" description="Helical" evidence="6">
    <location>
        <begin position="60"/>
        <end position="85"/>
    </location>
</feature>
<comment type="caution">
    <text evidence="8">The sequence shown here is derived from an EMBL/GenBank/DDBJ whole genome shotgun (WGS) entry which is preliminary data.</text>
</comment>
<evidence type="ECO:0000256" key="5">
    <source>
        <dbReference type="SAM" id="MobiDB-lite"/>
    </source>
</evidence>
<dbReference type="OrthoDB" id="40134at2759"/>
<dbReference type="Pfam" id="PF01490">
    <property type="entry name" value="Aa_trans"/>
    <property type="match status" value="1"/>
</dbReference>
<dbReference type="InterPro" id="IPR013057">
    <property type="entry name" value="AA_transpt_TM"/>
</dbReference>
<feature type="compositionally biased region" description="Polar residues" evidence="5">
    <location>
        <begin position="1"/>
        <end position="11"/>
    </location>
</feature>
<organism evidence="8 9">
    <name type="scientific">Colletotrichum simmondsii</name>
    <dbReference type="NCBI Taxonomy" id="703756"/>
    <lineage>
        <taxon>Eukaryota</taxon>
        <taxon>Fungi</taxon>
        <taxon>Dikarya</taxon>
        <taxon>Ascomycota</taxon>
        <taxon>Pezizomycotina</taxon>
        <taxon>Sordariomycetes</taxon>
        <taxon>Hypocreomycetidae</taxon>
        <taxon>Glomerellales</taxon>
        <taxon>Glomerellaceae</taxon>
        <taxon>Colletotrichum</taxon>
        <taxon>Colletotrichum acutatum species complex</taxon>
    </lineage>
</organism>
<protein>
    <submittedName>
        <fullName evidence="8">Neutral amino acid transporter</fullName>
    </submittedName>
</protein>
<feature type="transmembrane region" description="Helical" evidence="6">
    <location>
        <begin position="137"/>
        <end position="158"/>
    </location>
</feature>
<feature type="transmembrane region" description="Helical" evidence="6">
    <location>
        <begin position="164"/>
        <end position="184"/>
    </location>
</feature>
<feature type="region of interest" description="Disordered" evidence="5">
    <location>
        <begin position="1"/>
        <end position="28"/>
    </location>
</feature>
<feature type="transmembrane region" description="Helical" evidence="6">
    <location>
        <begin position="289"/>
        <end position="310"/>
    </location>
</feature>
<keyword evidence="4 6" id="KW-0472">Membrane</keyword>
<evidence type="ECO:0000256" key="4">
    <source>
        <dbReference type="ARBA" id="ARBA00023136"/>
    </source>
</evidence>
<dbReference type="Proteomes" id="UP000070328">
    <property type="component" value="Unassembled WGS sequence"/>
</dbReference>
<accession>A0A135SLR0</accession>
<dbReference type="EMBL" id="JFBX01000514">
    <property type="protein sequence ID" value="KXH36858.1"/>
    <property type="molecule type" value="Genomic_DNA"/>
</dbReference>
<evidence type="ECO:0000313" key="8">
    <source>
        <dbReference type="EMBL" id="KXH36858.1"/>
    </source>
</evidence>
<evidence type="ECO:0000256" key="6">
    <source>
        <dbReference type="SAM" id="Phobius"/>
    </source>
</evidence>
<evidence type="ECO:0000256" key="2">
    <source>
        <dbReference type="ARBA" id="ARBA00022692"/>
    </source>
</evidence>
<feature type="domain" description="Amino acid transporter transmembrane" evidence="7">
    <location>
        <begin position="114"/>
        <end position="315"/>
    </location>
</feature>
<dbReference type="AlphaFoldDB" id="A0A135SLR0"/>
<evidence type="ECO:0000259" key="7">
    <source>
        <dbReference type="Pfam" id="PF01490"/>
    </source>
</evidence>
<keyword evidence="2 6" id="KW-0812">Transmembrane</keyword>
<evidence type="ECO:0000313" key="9">
    <source>
        <dbReference type="Proteomes" id="UP000070328"/>
    </source>
</evidence>
<sequence>MPPYTSTSLEGSSEKMEPATNGDAFPERNTKTECIDIDDNREVFHEEEYRALGWKRTGIILMKLCFATGVLTIPSAFSSVGMRYAGVHSIADAAALMGGPIAREIAGGLFLLTWILASGSGFIGLAEGFKTLSNRHVCNIAWTLVAATCTAIVSSIPTLGRLSILAWIGFASIFTAVFIVVVGVTQVDRPAAAPQTGPYDMEVHAVGVPGFVPGVVAAVNLFTGYGSTPTFMPVIAEMRSPRSFTKSLFSSQVFLASCYVAFGTVVYMYCGKYVASPSLGSAGGTLEKIAYGVSIPGFIMTTTLWVHLAAKSLLVRILRNSVHLQSKTVIHWVTWLASLDVTVH</sequence>
<keyword evidence="9" id="KW-1185">Reference proteome</keyword>